<reference evidence="2" key="1">
    <citation type="submission" date="2021-07" db="EMBL/GenBank/DDBJ databases">
        <authorList>
            <person name="Fernandez M."/>
            <person name="Pereira P."/>
            <person name="Torres Tejerizo G.A."/>
            <person name="Gonzalez P."/>
            <person name="Agostini E."/>
        </authorList>
    </citation>
    <scope>NUCLEOTIDE SEQUENCE</scope>
    <source>
        <strain evidence="2">SFC 500-1A</strain>
    </source>
</reference>
<sequence>MNKRIYLIISVVLTVLVVSLLAWFISGQQETANTAKTIVSKQNEQIDQVNSPKLNANLTETQVLQRIKDSHARRKLVTLDEDKLRAGIFNQQMFNLSTVDTVSMHNPVPLTDAQKKDGRIFLRNDLYTLEAKNVSDQIVFNVSGYGLNRQAVIERIEVDPGEDIVSWSGSLEGGDQNNEKFHITQTIKDNFTMGTITADGKTYTILMKNGYGWVNDVANESAALEAAEKETDHVH</sequence>
<comment type="caution">
    <text evidence="2">The sequence shown here is derived from an EMBL/GenBank/DDBJ whole genome shotgun (WGS) entry which is preliminary data.</text>
</comment>
<keyword evidence="2" id="KW-0482">Metalloprotease</keyword>
<keyword evidence="1" id="KW-0472">Membrane</keyword>
<protein>
    <submittedName>
        <fullName evidence="2">Metalloprotease secretion chaperone CpaB</fullName>
    </submittedName>
</protein>
<feature type="transmembrane region" description="Helical" evidence="1">
    <location>
        <begin position="5"/>
        <end position="25"/>
    </location>
</feature>
<dbReference type="Proteomes" id="UP000887320">
    <property type="component" value="Unassembled WGS sequence"/>
</dbReference>
<organism evidence="2 3">
    <name type="scientific">Acinetobacter guillouiae</name>
    <name type="common">Acinetobacter genomosp. 11</name>
    <dbReference type="NCBI Taxonomy" id="106649"/>
    <lineage>
        <taxon>Bacteria</taxon>
        <taxon>Pseudomonadati</taxon>
        <taxon>Pseudomonadota</taxon>
        <taxon>Gammaproteobacteria</taxon>
        <taxon>Moraxellales</taxon>
        <taxon>Moraxellaceae</taxon>
        <taxon>Acinetobacter</taxon>
    </lineage>
</organism>
<proteinExistence type="predicted"/>
<keyword evidence="2" id="KW-0378">Hydrolase</keyword>
<keyword evidence="1" id="KW-0812">Transmembrane</keyword>
<dbReference type="NCBIfam" id="NF033512">
    <property type="entry name" value="T2SS_chap_CpaB"/>
    <property type="match status" value="1"/>
</dbReference>
<dbReference type="GO" id="GO:0008237">
    <property type="term" value="F:metallopeptidase activity"/>
    <property type="evidence" value="ECO:0007669"/>
    <property type="project" value="UniProtKB-KW"/>
</dbReference>
<gene>
    <name evidence="2" type="primary">cpaB</name>
    <name evidence="2" type="ORF">KW868_11865</name>
</gene>
<evidence type="ECO:0000313" key="2">
    <source>
        <dbReference type="EMBL" id="MCF0265148.1"/>
    </source>
</evidence>
<evidence type="ECO:0000313" key="3">
    <source>
        <dbReference type="Proteomes" id="UP000887320"/>
    </source>
</evidence>
<evidence type="ECO:0000256" key="1">
    <source>
        <dbReference type="SAM" id="Phobius"/>
    </source>
</evidence>
<dbReference type="EMBL" id="JAHWXT010000004">
    <property type="protein sequence ID" value="MCF0265148.1"/>
    <property type="molecule type" value="Genomic_DNA"/>
</dbReference>
<dbReference type="AlphaFoldDB" id="A0A8X8GDU6"/>
<keyword evidence="1" id="KW-1133">Transmembrane helix</keyword>
<accession>A0A8X8GDU6</accession>
<name>A0A8X8GDU6_ACIGI</name>
<keyword evidence="2" id="KW-0645">Protease</keyword>
<dbReference type="RefSeq" id="WP_234623462.1">
    <property type="nucleotide sequence ID" value="NZ_JAHWXT010000004.1"/>
</dbReference>